<comment type="subcellular location">
    <subcellularLocation>
        <location evidence="1">Cell membrane</location>
        <topology evidence="1">Peripheral membrane protein</topology>
        <orientation evidence="1">Cytoplasmic side</orientation>
    </subcellularLocation>
</comment>
<dbReference type="InterPro" id="IPR042101">
    <property type="entry name" value="SRP54_N_sf"/>
</dbReference>
<dbReference type="FunFam" id="3.40.50.300:FF:000566">
    <property type="entry name" value="Signal recognition particle receptor subunit alpha"/>
    <property type="match status" value="1"/>
</dbReference>
<dbReference type="GO" id="GO:0003924">
    <property type="term" value="F:GTPase activity"/>
    <property type="evidence" value="ECO:0007669"/>
    <property type="project" value="TreeGrafter"/>
</dbReference>
<sequence length="367" mass="41271">MFNLLKKKLSNFVDKLSKKAKAPKQEKLEQVEQAPKQISKQVAQVQEPRASAERKYKKEIIPVEKPLLEKREIKPELKAPSKIKAVFRKEITLKESDIADMLFELELSLLEADVNESTAKHFCEEIKKRLLADKIPAKDIEGFVKKRIKEILRELMQTEQMDLISMIKSSEKPFKILFLGPNGAGKTTTIAKLTVLLREQGLSSIWAASDTFRAASIEQLEEHAKRLNVRLVKHNYGADPAAVAFDAISAAKNSNIDVVMIDTAGRQETNRNLIEELKKIARVADPDLKIFVGEAFAGKNLVEQAKQFDDAIGIDAFIITKLDTDAKGGTMLSLLHELKKPVVFIGTGQAYKDLQPFNIDEILERII</sequence>
<evidence type="ECO:0000259" key="11">
    <source>
        <dbReference type="PROSITE" id="PS00300"/>
    </source>
</evidence>
<dbReference type="EMBL" id="QMWO01000013">
    <property type="protein sequence ID" value="RLG70248.1"/>
    <property type="molecule type" value="Genomic_DNA"/>
</dbReference>
<evidence type="ECO:0000313" key="12">
    <source>
        <dbReference type="EMBL" id="RLG70248.1"/>
    </source>
</evidence>
<evidence type="ECO:0000313" key="13">
    <source>
        <dbReference type="Proteomes" id="UP000277633"/>
    </source>
</evidence>
<organism evidence="12 13">
    <name type="scientific">Candidatus Iainarchaeum sp</name>
    <dbReference type="NCBI Taxonomy" id="3101447"/>
    <lineage>
        <taxon>Archaea</taxon>
        <taxon>Candidatus Iainarchaeota</taxon>
        <taxon>Candidatus Iainarchaeia</taxon>
        <taxon>Candidatus Iainarchaeales</taxon>
        <taxon>Candidatus Iainarchaeaceae</taxon>
        <taxon>Candidatus Iainarchaeum</taxon>
    </lineage>
</organism>
<feature type="region of interest" description="Disordered" evidence="10">
    <location>
        <begin position="24"/>
        <end position="50"/>
    </location>
</feature>
<dbReference type="Pfam" id="PF00448">
    <property type="entry name" value="SRP54"/>
    <property type="match status" value="1"/>
</dbReference>
<protein>
    <submittedName>
        <fullName evidence="12">Signal recognition particle-docking protein FtsY</fullName>
    </submittedName>
</protein>
<dbReference type="Pfam" id="PF02881">
    <property type="entry name" value="SRP54_N"/>
    <property type="match status" value="1"/>
</dbReference>
<reference evidence="12 13" key="1">
    <citation type="submission" date="2018-06" db="EMBL/GenBank/DDBJ databases">
        <title>Extensive metabolic versatility and redundancy in microbially diverse, dynamic hydrothermal sediments.</title>
        <authorList>
            <person name="Dombrowski N."/>
            <person name="Teske A."/>
            <person name="Baker B.J."/>
        </authorList>
    </citation>
    <scope>NUCLEOTIDE SEQUENCE [LARGE SCALE GENOMIC DNA]</scope>
    <source>
        <strain evidence="12">B9_G13</strain>
    </source>
</reference>
<evidence type="ECO:0000256" key="7">
    <source>
        <dbReference type="ARBA" id="ARBA00023134"/>
    </source>
</evidence>
<dbReference type="InterPro" id="IPR004390">
    <property type="entry name" value="SR_rcpt_FtsY"/>
</dbReference>
<evidence type="ECO:0000256" key="3">
    <source>
        <dbReference type="ARBA" id="ARBA00022475"/>
    </source>
</evidence>
<dbReference type="SMART" id="SM00382">
    <property type="entry name" value="AAA"/>
    <property type="match status" value="1"/>
</dbReference>
<dbReference type="NCBIfam" id="TIGR00064">
    <property type="entry name" value="ftsY"/>
    <property type="match status" value="1"/>
</dbReference>
<dbReference type="SMART" id="SM00962">
    <property type="entry name" value="SRP54"/>
    <property type="match status" value="1"/>
</dbReference>
<dbReference type="AlphaFoldDB" id="A0A497JHR2"/>
<dbReference type="PROSITE" id="PS00300">
    <property type="entry name" value="SRP54"/>
    <property type="match status" value="1"/>
</dbReference>
<gene>
    <name evidence="12" type="primary">ftsY</name>
    <name evidence="12" type="ORF">DRO07_00670</name>
</gene>
<dbReference type="InterPro" id="IPR036225">
    <property type="entry name" value="SRP/SRP_N"/>
</dbReference>
<dbReference type="SMART" id="SM00963">
    <property type="entry name" value="SRP54_N"/>
    <property type="match status" value="1"/>
</dbReference>
<keyword evidence="5" id="KW-0547">Nucleotide-binding</keyword>
<dbReference type="InterPro" id="IPR013822">
    <property type="entry name" value="Signal_recog_particl_SRP54_hlx"/>
</dbReference>
<evidence type="ECO:0000256" key="9">
    <source>
        <dbReference type="ARBA" id="ARBA00023170"/>
    </source>
</evidence>
<dbReference type="PANTHER" id="PTHR43134">
    <property type="entry name" value="SIGNAL RECOGNITION PARTICLE RECEPTOR SUBUNIT ALPHA"/>
    <property type="match status" value="1"/>
</dbReference>
<evidence type="ECO:0000256" key="2">
    <source>
        <dbReference type="ARBA" id="ARBA00008531"/>
    </source>
</evidence>
<keyword evidence="4" id="KW-0963">Cytoplasm</keyword>
<dbReference type="GO" id="GO:0005886">
    <property type="term" value="C:plasma membrane"/>
    <property type="evidence" value="ECO:0007669"/>
    <property type="project" value="UniProtKB-SubCell"/>
</dbReference>
<comment type="caution">
    <text evidence="12">The sequence shown here is derived from an EMBL/GenBank/DDBJ whole genome shotgun (WGS) entry which is preliminary data.</text>
</comment>
<dbReference type="GO" id="GO:0006614">
    <property type="term" value="P:SRP-dependent cotranslational protein targeting to membrane"/>
    <property type="evidence" value="ECO:0007669"/>
    <property type="project" value="InterPro"/>
</dbReference>
<evidence type="ECO:0000256" key="1">
    <source>
        <dbReference type="ARBA" id="ARBA00004413"/>
    </source>
</evidence>
<dbReference type="InterPro" id="IPR003593">
    <property type="entry name" value="AAA+_ATPase"/>
</dbReference>
<dbReference type="PANTHER" id="PTHR43134:SF1">
    <property type="entry name" value="SIGNAL RECOGNITION PARTICLE RECEPTOR SUBUNIT ALPHA"/>
    <property type="match status" value="1"/>
</dbReference>
<evidence type="ECO:0000256" key="5">
    <source>
        <dbReference type="ARBA" id="ARBA00022741"/>
    </source>
</evidence>
<evidence type="ECO:0000256" key="10">
    <source>
        <dbReference type="SAM" id="MobiDB-lite"/>
    </source>
</evidence>
<dbReference type="Gene3D" id="3.40.50.300">
    <property type="entry name" value="P-loop containing nucleotide triphosphate hydrolases"/>
    <property type="match status" value="1"/>
</dbReference>
<name>A0A497JHR2_9ARCH</name>
<keyword evidence="6" id="KW-0378">Hydrolase</keyword>
<keyword evidence="7" id="KW-0342">GTP-binding</keyword>
<dbReference type="InterPro" id="IPR000897">
    <property type="entry name" value="SRP54_GTPase_dom"/>
</dbReference>
<dbReference type="Proteomes" id="UP000277633">
    <property type="component" value="Unassembled WGS sequence"/>
</dbReference>
<comment type="similarity">
    <text evidence="2">Belongs to the GTP-binding SRP family.</text>
</comment>
<evidence type="ECO:0000256" key="6">
    <source>
        <dbReference type="ARBA" id="ARBA00022801"/>
    </source>
</evidence>
<keyword evidence="3" id="KW-1003">Cell membrane</keyword>
<accession>A0A497JHR2</accession>
<feature type="domain" description="SRP54-type proteins GTP-binding" evidence="11">
    <location>
        <begin position="341"/>
        <end position="354"/>
    </location>
</feature>
<keyword evidence="8" id="KW-0472">Membrane</keyword>
<dbReference type="SUPFAM" id="SSF52540">
    <property type="entry name" value="P-loop containing nucleoside triphosphate hydrolases"/>
    <property type="match status" value="1"/>
</dbReference>
<evidence type="ECO:0000256" key="4">
    <source>
        <dbReference type="ARBA" id="ARBA00022490"/>
    </source>
</evidence>
<evidence type="ECO:0000256" key="8">
    <source>
        <dbReference type="ARBA" id="ARBA00023136"/>
    </source>
</evidence>
<dbReference type="SUPFAM" id="SSF47364">
    <property type="entry name" value="Domain of the SRP/SRP receptor G-proteins"/>
    <property type="match status" value="1"/>
</dbReference>
<keyword evidence="9" id="KW-0675">Receptor</keyword>
<dbReference type="GO" id="GO:0005047">
    <property type="term" value="F:signal recognition particle binding"/>
    <property type="evidence" value="ECO:0007669"/>
    <property type="project" value="TreeGrafter"/>
</dbReference>
<dbReference type="Gene3D" id="1.20.120.140">
    <property type="entry name" value="Signal recognition particle SRP54, nucleotide-binding domain"/>
    <property type="match status" value="1"/>
</dbReference>
<dbReference type="GO" id="GO:0005525">
    <property type="term" value="F:GTP binding"/>
    <property type="evidence" value="ECO:0007669"/>
    <property type="project" value="UniProtKB-KW"/>
</dbReference>
<dbReference type="InterPro" id="IPR027417">
    <property type="entry name" value="P-loop_NTPase"/>
</dbReference>
<proteinExistence type="inferred from homology"/>
<dbReference type="GO" id="GO:0005737">
    <property type="term" value="C:cytoplasm"/>
    <property type="evidence" value="ECO:0007669"/>
    <property type="project" value="UniProtKB-ARBA"/>
</dbReference>